<reference evidence="9 10" key="1">
    <citation type="submission" date="2018-08" db="EMBL/GenBank/DDBJ databases">
        <title>Genomic investigation of the strawberry pathogen Phytophthora fragariae indicates pathogenicity is determined by transcriptional variation in three key races.</title>
        <authorList>
            <person name="Adams T.M."/>
            <person name="Armitage A.D."/>
            <person name="Sobczyk M.K."/>
            <person name="Bates H.J."/>
            <person name="Dunwell J.M."/>
            <person name="Nellist C.F."/>
            <person name="Harrison R.J."/>
        </authorList>
    </citation>
    <scope>NUCLEOTIDE SEQUENCE [LARGE SCALE GENOMIC DNA]</scope>
    <source>
        <strain evidence="8 11">A4</strain>
        <strain evidence="7 15">BC-23</strain>
        <strain evidence="6 10">NOV-27</strain>
        <strain evidence="5 12">NOV-5</strain>
        <strain evidence="4 13">NOV-71</strain>
        <strain evidence="1 9">NOV-9</strain>
        <strain evidence="3 16">ONT-3</strain>
        <strain evidence="2 14">SCRP245</strain>
    </source>
</reference>
<keyword evidence="10" id="KW-1185">Reference proteome</keyword>
<sequence length="34" mass="3909">MARWRKSKMLSVATVLAKADVRLRGVEPPFHFPL</sequence>
<evidence type="ECO:0000313" key="14">
    <source>
        <dbReference type="Proteomes" id="UP000460718"/>
    </source>
</evidence>
<evidence type="ECO:0000313" key="4">
    <source>
        <dbReference type="EMBL" id="KAE9083979.1"/>
    </source>
</evidence>
<dbReference type="EMBL" id="QXGC01002524">
    <property type="protein sequence ID" value="KAE9184981.1"/>
    <property type="molecule type" value="Genomic_DNA"/>
</dbReference>
<dbReference type="Proteomes" id="UP000488956">
    <property type="component" value="Unassembled WGS sequence"/>
</dbReference>
<dbReference type="EMBL" id="QXGB01001881">
    <property type="protein sequence ID" value="KAE9184303.1"/>
    <property type="molecule type" value="Genomic_DNA"/>
</dbReference>
<dbReference type="Proteomes" id="UP000429523">
    <property type="component" value="Unassembled WGS sequence"/>
</dbReference>
<proteinExistence type="predicted"/>
<dbReference type="Proteomes" id="UP000433483">
    <property type="component" value="Unassembled WGS sequence"/>
</dbReference>
<evidence type="ECO:0000313" key="5">
    <source>
        <dbReference type="EMBL" id="KAE9110237.1"/>
    </source>
</evidence>
<organism evidence="5 12">
    <name type="scientific">Phytophthora fragariae</name>
    <dbReference type="NCBI Taxonomy" id="53985"/>
    <lineage>
        <taxon>Eukaryota</taxon>
        <taxon>Sar</taxon>
        <taxon>Stramenopiles</taxon>
        <taxon>Oomycota</taxon>
        <taxon>Peronosporomycetes</taxon>
        <taxon>Peronosporales</taxon>
        <taxon>Peronosporaceae</taxon>
        <taxon>Phytophthora</taxon>
    </lineage>
</organism>
<evidence type="ECO:0000313" key="13">
    <source>
        <dbReference type="Proteomes" id="UP000441208"/>
    </source>
</evidence>
<gene>
    <name evidence="8" type="ORF">PF001_g23820</name>
    <name evidence="7" type="ORF">PF004_g23501</name>
    <name evidence="6" type="ORF">PF005_g21725</name>
    <name evidence="5" type="ORF">PF006_g20501</name>
    <name evidence="4" type="ORF">PF007_g21689</name>
    <name evidence="1" type="ORF">PF009_g22460</name>
    <name evidence="3" type="ORF">PF010_g24088</name>
    <name evidence="2" type="ORF">PF011_g20323</name>
</gene>
<dbReference type="EMBL" id="QXFX01002545">
    <property type="protein sequence ID" value="KAE9075975.1"/>
    <property type="molecule type" value="Genomic_DNA"/>
</dbReference>
<dbReference type="Proteomes" id="UP000476176">
    <property type="component" value="Unassembled WGS sequence"/>
</dbReference>
<evidence type="ECO:0000313" key="10">
    <source>
        <dbReference type="Proteomes" id="UP000433483"/>
    </source>
</evidence>
<dbReference type="EMBL" id="QXFW01001803">
    <property type="protein sequence ID" value="KAE8985599.1"/>
    <property type="molecule type" value="Genomic_DNA"/>
</dbReference>
<evidence type="ECO:0000313" key="16">
    <source>
        <dbReference type="Proteomes" id="UP000488956"/>
    </source>
</evidence>
<dbReference type="Proteomes" id="UP000460718">
    <property type="component" value="Unassembled WGS sequence"/>
</dbReference>
<comment type="caution">
    <text evidence="5">The sequence shown here is derived from an EMBL/GenBank/DDBJ whole genome shotgun (WGS) entry which is preliminary data.</text>
</comment>
<name>A0A6A3S5E1_9STRA</name>
<evidence type="ECO:0000313" key="15">
    <source>
        <dbReference type="Proteomes" id="UP000476176"/>
    </source>
</evidence>
<dbReference type="AlphaFoldDB" id="A0A6A3S5E1"/>
<dbReference type="EMBL" id="QXGA01001791">
    <property type="protein sequence ID" value="KAE9110237.1"/>
    <property type="molecule type" value="Genomic_DNA"/>
</dbReference>
<evidence type="ECO:0000313" key="9">
    <source>
        <dbReference type="Proteomes" id="UP000429523"/>
    </source>
</evidence>
<accession>A0A6A3S5E1</accession>
<protein>
    <submittedName>
        <fullName evidence="5">Uncharacterized protein</fullName>
    </submittedName>
</protein>
<dbReference type="Proteomes" id="UP000441208">
    <property type="component" value="Unassembled WGS sequence"/>
</dbReference>
<evidence type="ECO:0000313" key="1">
    <source>
        <dbReference type="EMBL" id="KAE8927371.1"/>
    </source>
</evidence>
<dbReference type="Proteomes" id="UP000440732">
    <property type="component" value="Unassembled WGS sequence"/>
</dbReference>
<evidence type="ECO:0000313" key="7">
    <source>
        <dbReference type="EMBL" id="KAE9184981.1"/>
    </source>
</evidence>
<evidence type="ECO:0000313" key="8">
    <source>
        <dbReference type="EMBL" id="KAE9281336.1"/>
    </source>
</evidence>
<evidence type="ECO:0000313" key="2">
    <source>
        <dbReference type="EMBL" id="KAE8985599.1"/>
    </source>
</evidence>
<dbReference type="Proteomes" id="UP000437068">
    <property type="component" value="Unassembled WGS sequence"/>
</dbReference>
<dbReference type="EMBL" id="QXFZ01001856">
    <property type="protein sequence ID" value="KAE9083979.1"/>
    <property type="molecule type" value="Genomic_DNA"/>
</dbReference>
<evidence type="ECO:0000313" key="3">
    <source>
        <dbReference type="EMBL" id="KAE9075975.1"/>
    </source>
</evidence>
<dbReference type="EMBL" id="QXGE01002505">
    <property type="protein sequence ID" value="KAE9281336.1"/>
    <property type="molecule type" value="Genomic_DNA"/>
</dbReference>
<evidence type="ECO:0000313" key="11">
    <source>
        <dbReference type="Proteomes" id="UP000437068"/>
    </source>
</evidence>
<evidence type="ECO:0000313" key="12">
    <source>
        <dbReference type="Proteomes" id="UP000440732"/>
    </source>
</evidence>
<dbReference type="EMBL" id="QXGF01001857">
    <property type="protein sequence ID" value="KAE8927371.1"/>
    <property type="molecule type" value="Genomic_DNA"/>
</dbReference>
<evidence type="ECO:0000313" key="6">
    <source>
        <dbReference type="EMBL" id="KAE9184303.1"/>
    </source>
</evidence>